<dbReference type="Pfam" id="PF01476">
    <property type="entry name" value="LysM"/>
    <property type="match status" value="1"/>
</dbReference>
<evidence type="ECO:0000313" key="3">
    <source>
        <dbReference type="Proteomes" id="UP000000814"/>
    </source>
</evidence>
<evidence type="ECO:0000259" key="1">
    <source>
        <dbReference type="PROSITE" id="PS51782"/>
    </source>
</evidence>
<protein>
    <submittedName>
        <fullName evidence="2">LysM domain containing membrane protein</fullName>
    </submittedName>
</protein>
<dbReference type="SMART" id="SM00257">
    <property type="entry name" value="LysM"/>
    <property type="match status" value="1"/>
</dbReference>
<feature type="domain" description="LysM" evidence="1">
    <location>
        <begin position="470"/>
        <end position="514"/>
    </location>
</feature>
<dbReference type="Gene3D" id="3.10.350.10">
    <property type="entry name" value="LysM domain"/>
    <property type="match status" value="1"/>
</dbReference>
<sequence length="520" mass="58249">MAAELVMESIEYEKTVGQNIVDTVVKEEYVIPDTRPDVKQILMVDAKPKIINTEIMQDKVYVEGQVEFNVIYLGTGDSKNDVYGVNYTSKFSNYIDIVNCERDMICNVKPYVEHMNCNIVNERKICVQGIIEIKGKVNKVSKIEMVKDVVGIGEVQFLRNKTKIDNIIGKTTIDLIAKSNIQIPSDKEQIDEILRCDVSVHKKNVKVSDGKIEANANALVEILYKAKDSGQINYISDDVEISGEESIDGSDPTMDNDSIFRVDAYEFNVKQDDLGENRIISTEAIVKCDAKVINRMEINSIDDVYSPETVLDVKKKDYRINMIKEHAFSETIVKENIEVPSEYPNPSGIVAAYGKVIVTDKKVFENKVSIEGILNVSVLYRTSDKDNNVYALNEDIPFANSAEIEGCKIDMVCDVRANIENIESTLEANTIAIKSLISFDQKVSYENDRSFIVNVEPSEDGIPEKKASITIYCIQDGDSLWKIAKNYATTVESIVKANNIEDENLVAPGQKLIIPGRAVI</sequence>
<proteinExistence type="predicted"/>
<dbReference type="Proteomes" id="UP000000814">
    <property type="component" value="Chromosome"/>
</dbReference>
<keyword evidence="3" id="KW-1185">Reference proteome</keyword>
<gene>
    <name evidence="2" type="ordered locus">CA_C2903</name>
</gene>
<dbReference type="RefSeq" id="WP_010966186.1">
    <property type="nucleotide sequence ID" value="NC_003030.1"/>
</dbReference>
<dbReference type="InterPro" id="IPR018392">
    <property type="entry name" value="LysM"/>
</dbReference>
<dbReference type="GeneID" id="44999391"/>
<dbReference type="EMBL" id="AE001437">
    <property type="protein sequence ID" value="AAK80845.1"/>
    <property type="molecule type" value="Genomic_DNA"/>
</dbReference>
<dbReference type="STRING" id="272562.CA_C2903"/>
<accession>Q97F50</accession>
<evidence type="ECO:0000313" key="2">
    <source>
        <dbReference type="EMBL" id="AAK80845.1"/>
    </source>
</evidence>
<dbReference type="PATRIC" id="fig|272562.8.peg.3088"/>
<name>Q97F50_CLOAB</name>
<organism evidence="2 3">
    <name type="scientific">Clostridium acetobutylicum (strain ATCC 824 / DSM 792 / JCM 1419 / IAM 19013 / LMG 5710 / NBRC 13948 / NRRL B-527 / VKM B-1787 / 2291 / W)</name>
    <dbReference type="NCBI Taxonomy" id="272562"/>
    <lineage>
        <taxon>Bacteria</taxon>
        <taxon>Bacillati</taxon>
        <taxon>Bacillota</taxon>
        <taxon>Clostridia</taxon>
        <taxon>Eubacteriales</taxon>
        <taxon>Clostridiaceae</taxon>
        <taxon>Clostridium</taxon>
    </lineage>
</organism>
<dbReference type="Pfam" id="PF12673">
    <property type="entry name" value="SipL"/>
    <property type="match status" value="3"/>
</dbReference>
<dbReference type="eggNOG" id="COG1388">
    <property type="taxonomic scope" value="Bacteria"/>
</dbReference>
<dbReference type="InterPro" id="IPR024300">
    <property type="entry name" value="SipL_SPOCS_dom"/>
</dbReference>
<dbReference type="InterPro" id="IPR036779">
    <property type="entry name" value="LysM_dom_sf"/>
</dbReference>
<dbReference type="AlphaFoldDB" id="Q97F50"/>
<reference evidence="2 3" key="1">
    <citation type="journal article" date="2001" name="J. Bacteriol.">
        <title>Genome sequence and comparative analysis of the solvent-producing bacterium Clostridium acetobutylicum.</title>
        <authorList>
            <person name="Nolling J."/>
            <person name="Breton G."/>
            <person name="Omelchenko M.V."/>
            <person name="Makarova K.S."/>
            <person name="Zeng Q."/>
            <person name="Gibson R."/>
            <person name="Lee H.M."/>
            <person name="Dubois J."/>
            <person name="Qiu D."/>
            <person name="Hitti J."/>
            <person name="Wolf Y.I."/>
            <person name="Tatusov R.L."/>
            <person name="Sabathe F."/>
            <person name="Doucette-Stamm L."/>
            <person name="Soucaille P."/>
            <person name="Daly M.J."/>
            <person name="Bennett G.N."/>
            <person name="Koonin E.V."/>
            <person name="Smith D.R."/>
        </authorList>
    </citation>
    <scope>NUCLEOTIDE SEQUENCE [LARGE SCALE GENOMIC DNA]</scope>
    <source>
        <strain evidence="3">ATCC 824 / DSM 792 / JCM 1419 / LMG 5710 / VKM B-1787</strain>
    </source>
</reference>
<dbReference type="OrthoDB" id="9779340at2"/>
<dbReference type="PIR" id="B97257">
    <property type="entry name" value="B97257"/>
</dbReference>
<dbReference type="SUPFAM" id="SSF54106">
    <property type="entry name" value="LysM domain"/>
    <property type="match status" value="1"/>
</dbReference>
<dbReference type="HOGENOM" id="CLU_037106_0_0_9"/>
<dbReference type="CDD" id="cd00118">
    <property type="entry name" value="LysM"/>
    <property type="match status" value="1"/>
</dbReference>
<dbReference type="KEGG" id="cac:CA_C2903"/>
<dbReference type="PROSITE" id="PS51782">
    <property type="entry name" value="LYSM"/>
    <property type="match status" value="1"/>
</dbReference>